<evidence type="ECO:0000256" key="1">
    <source>
        <dbReference type="SAM" id="MobiDB-lite"/>
    </source>
</evidence>
<dbReference type="Pfam" id="PF13843">
    <property type="entry name" value="DDE_Tnp_1_7"/>
    <property type="match status" value="1"/>
</dbReference>
<dbReference type="AlphaFoldDB" id="A0A146LDY6"/>
<dbReference type="PANTHER" id="PTHR46599:SF3">
    <property type="entry name" value="PIGGYBAC TRANSPOSABLE ELEMENT-DERIVED PROTEIN 4"/>
    <property type="match status" value="1"/>
</dbReference>
<sequence length="396" mass="45326">NQTNTQDCDSDQDEDFIPGGRDSTDDSEPELPDVSVVEGVQTPSGGSWMEPTGNLFDFGCLEQNAISQHCRNLLENTEKNPLDFYYLFFDDEVMNLIVHQTNLYAHQKISMLVAQEKFSPGNRLNAWKDTTVDEMRVFFGFLLWMGLDKKPKLKDYWRQHILYRNDVSCYLGRNRFEVLLTSIHFSDNEVAPPHNRLYKIEPLLSLLNTKLRLMYEPGEEVAMDVPQIVEIQGRGGKIIHKPQSAKGHVEISAQLAGYSKGLKWSRKVGLDLLTNTAVVNSHLLYKAMTKKKLSIVTFREELVTSILQRTTISADVPDPMRVSRRHLLTESEEKRGRCLVCYHKLGKVGVAHALKFSKQVKTTCTACKYKFMCTTCFFDIHQSFLPINNSHHSKLF</sequence>
<accession>A0A146LDY6</accession>
<feature type="region of interest" description="Disordered" evidence="1">
    <location>
        <begin position="1"/>
        <end position="32"/>
    </location>
</feature>
<reference evidence="3" key="1">
    <citation type="journal article" date="2016" name="Gigascience">
        <title>De novo construction of an expanded transcriptome assembly for the western tarnished plant bug, Lygus hesperus.</title>
        <authorList>
            <person name="Tassone E.E."/>
            <person name="Geib S.M."/>
            <person name="Hall B."/>
            <person name="Fabrick J.A."/>
            <person name="Brent C.S."/>
            <person name="Hull J.J."/>
        </authorList>
    </citation>
    <scope>NUCLEOTIDE SEQUENCE</scope>
</reference>
<feature type="non-terminal residue" evidence="3">
    <location>
        <position position="1"/>
    </location>
</feature>
<protein>
    <submittedName>
        <fullName evidence="3">PiggyBac transposable element-derived protein 1</fullName>
    </submittedName>
</protein>
<gene>
    <name evidence="3" type="primary">PGBD1_0</name>
    <name evidence="3" type="ORF">g.56383</name>
</gene>
<feature type="domain" description="PiggyBac transposable element-derived protein" evidence="2">
    <location>
        <begin position="80"/>
        <end position="234"/>
    </location>
</feature>
<name>A0A146LDY6_LYGHE</name>
<evidence type="ECO:0000313" key="3">
    <source>
        <dbReference type="EMBL" id="JAQ05316.1"/>
    </source>
</evidence>
<proteinExistence type="predicted"/>
<evidence type="ECO:0000259" key="2">
    <source>
        <dbReference type="Pfam" id="PF13843"/>
    </source>
</evidence>
<dbReference type="PANTHER" id="PTHR46599">
    <property type="entry name" value="PIGGYBAC TRANSPOSABLE ELEMENT-DERIVED PROTEIN 4"/>
    <property type="match status" value="1"/>
</dbReference>
<organism evidence="3">
    <name type="scientific">Lygus hesperus</name>
    <name type="common">Western plant bug</name>
    <dbReference type="NCBI Taxonomy" id="30085"/>
    <lineage>
        <taxon>Eukaryota</taxon>
        <taxon>Metazoa</taxon>
        <taxon>Ecdysozoa</taxon>
        <taxon>Arthropoda</taxon>
        <taxon>Hexapoda</taxon>
        <taxon>Insecta</taxon>
        <taxon>Pterygota</taxon>
        <taxon>Neoptera</taxon>
        <taxon>Paraneoptera</taxon>
        <taxon>Hemiptera</taxon>
        <taxon>Heteroptera</taxon>
        <taxon>Panheteroptera</taxon>
        <taxon>Cimicomorpha</taxon>
        <taxon>Miridae</taxon>
        <taxon>Mirini</taxon>
        <taxon>Lygus</taxon>
    </lineage>
</organism>
<dbReference type="InterPro" id="IPR029526">
    <property type="entry name" value="PGBD"/>
</dbReference>
<dbReference type="EMBL" id="GDHC01013313">
    <property type="protein sequence ID" value="JAQ05316.1"/>
    <property type="molecule type" value="Transcribed_RNA"/>
</dbReference>